<reference evidence="2 3" key="1">
    <citation type="submission" date="2024-07" db="EMBL/GenBank/DDBJ databases">
        <title>Novosphingobium kalidii RD2P27.</title>
        <authorList>
            <person name="Sun J.-Q."/>
        </authorList>
    </citation>
    <scope>NUCLEOTIDE SEQUENCE [LARGE SCALE GENOMIC DNA]</scope>
    <source>
        <strain evidence="2 3">RD2P27</strain>
    </source>
</reference>
<keyword evidence="1" id="KW-1133">Transmembrane helix</keyword>
<accession>A0ABV2D0M0</accession>
<dbReference type="RefSeq" id="WP_353983878.1">
    <property type="nucleotide sequence ID" value="NZ_JBEWLY010000013.1"/>
</dbReference>
<name>A0ABV2D0M0_9SPHN</name>
<evidence type="ECO:0000313" key="3">
    <source>
        <dbReference type="Proteomes" id="UP001548713"/>
    </source>
</evidence>
<sequence>MLRRSLPIFVVLVVGHAYWLLVSHVEGVEEPWDAEAYWALWYPGSILLSAGAGVLLRRLGWVAGALFTFCQLPIMWLNNGSGPLWGVGFLFLCLLAIPAGAASSLAGRLARRGQRP</sequence>
<keyword evidence="1" id="KW-0812">Transmembrane</keyword>
<feature type="transmembrane region" description="Helical" evidence="1">
    <location>
        <begin position="37"/>
        <end position="56"/>
    </location>
</feature>
<proteinExistence type="predicted"/>
<organism evidence="2 3">
    <name type="scientific">Novosphingobium kalidii</name>
    <dbReference type="NCBI Taxonomy" id="3230299"/>
    <lineage>
        <taxon>Bacteria</taxon>
        <taxon>Pseudomonadati</taxon>
        <taxon>Pseudomonadota</taxon>
        <taxon>Alphaproteobacteria</taxon>
        <taxon>Sphingomonadales</taxon>
        <taxon>Sphingomonadaceae</taxon>
        <taxon>Novosphingobium</taxon>
    </lineage>
</organism>
<feature type="transmembrane region" description="Helical" evidence="1">
    <location>
        <begin position="84"/>
        <end position="106"/>
    </location>
</feature>
<feature type="transmembrane region" description="Helical" evidence="1">
    <location>
        <begin position="61"/>
        <end position="78"/>
    </location>
</feature>
<gene>
    <name evidence="2" type="ORF">ABVV53_08085</name>
</gene>
<dbReference type="EMBL" id="JBEWLY010000013">
    <property type="protein sequence ID" value="MET1755417.1"/>
    <property type="molecule type" value="Genomic_DNA"/>
</dbReference>
<evidence type="ECO:0000256" key="1">
    <source>
        <dbReference type="SAM" id="Phobius"/>
    </source>
</evidence>
<keyword evidence="1" id="KW-0472">Membrane</keyword>
<feature type="transmembrane region" description="Helical" evidence="1">
    <location>
        <begin position="7"/>
        <end position="25"/>
    </location>
</feature>
<protein>
    <submittedName>
        <fullName evidence="2">Uncharacterized protein</fullName>
    </submittedName>
</protein>
<comment type="caution">
    <text evidence="2">The sequence shown here is derived from an EMBL/GenBank/DDBJ whole genome shotgun (WGS) entry which is preliminary data.</text>
</comment>
<keyword evidence="3" id="KW-1185">Reference proteome</keyword>
<dbReference type="Proteomes" id="UP001548713">
    <property type="component" value="Unassembled WGS sequence"/>
</dbReference>
<evidence type="ECO:0000313" key="2">
    <source>
        <dbReference type="EMBL" id="MET1755417.1"/>
    </source>
</evidence>